<accession>A0A6A6K008</accession>
<evidence type="ECO:0000313" key="3">
    <source>
        <dbReference type="Proteomes" id="UP000800097"/>
    </source>
</evidence>
<evidence type="ECO:0000256" key="1">
    <source>
        <dbReference type="SAM" id="Phobius"/>
    </source>
</evidence>
<keyword evidence="1" id="KW-0812">Transmembrane</keyword>
<dbReference type="EMBL" id="ML986484">
    <property type="protein sequence ID" value="KAF2281458.1"/>
    <property type="molecule type" value="Genomic_DNA"/>
</dbReference>
<name>A0A6A6K008_WESOR</name>
<dbReference type="GeneID" id="54548190"/>
<organism evidence="2 3">
    <name type="scientific">Westerdykella ornata</name>
    <dbReference type="NCBI Taxonomy" id="318751"/>
    <lineage>
        <taxon>Eukaryota</taxon>
        <taxon>Fungi</taxon>
        <taxon>Dikarya</taxon>
        <taxon>Ascomycota</taxon>
        <taxon>Pezizomycotina</taxon>
        <taxon>Dothideomycetes</taxon>
        <taxon>Pleosporomycetidae</taxon>
        <taxon>Pleosporales</taxon>
        <taxon>Sporormiaceae</taxon>
        <taxon>Westerdykella</taxon>
    </lineage>
</organism>
<feature type="transmembrane region" description="Helical" evidence="1">
    <location>
        <begin position="174"/>
        <end position="197"/>
    </location>
</feature>
<feature type="transmembrane region" description="Helical" evidence="1">
    <location>
        <begin position="68"/>
        <end position="88"/>
    </location>
</feature>
<evidence type="ECO:0000313" key="2">
    <source>
        <dbReference type="EMBL" id="KAF2281458.1"/>
    </source>
</evidence>
<sequence>IADCMKTIVNFVWNVLVRIATLPYYRLYHFNTIGPMEKIAVLSSEPCPDTSRLVRTITAWRTRKIAELHFVTISCAVLAAAVIGSFSWTFVADAYWLTYGFWHSSLILSVLGMLLSASEATVLHLLGPLSVSDKNSTKVDAIQTYSPLLLSPRNNSGRTFVPRKKMIFTWQAPLMFMSYSVCAFLLGLTILVCTPLIRDGANWTTGHNIAIMYLITFGLAGTLFVFASFWVFHYVDLDID</sequence>
<feature type="non-terminal residue" evidence="2">
    <location>
        <position position="1"/>
    </location>
</feature>
<dbReference type="AlphaFoldDB" id="A0A6A6K008"/>
<proteinExistence type="predicted"/>
<keyword evidence="1" id="KW-0472">Membrane</keyword>
<feature type="transmembrane region" description="Helical" evidence="1">
    <location>
        <begin position="209"/>
        <end position="232"/>
    </location>
</feature>
<dbReference type="RefSeq" id="XP_033658995.1">
    <property type="nucleotide sequence ID" value="XM_033795015.1"/>
</dbReference>
<dbReference type="Proteomes" id="UP000800097">
    <property type="component" value="Unassembled WGS sequence"/>
</dbReference>
<keyword evidence="1" id="KW-1133">Transmembrane helix</keyword>
<dbReference type="OrthoDB" id="630895at2759"/>
<gene>
    <name evidence="2" type="ORF">EI97DRAFT_364895</name>
</gene>
<keyword evidence="3" id="KW-1185">Reference proteome</keyword>
<reference evidence="2" key="1">
    <citation type="journal article" date="2020" name="Stud. Mycol.">
        <title>101 Dothideomycetes genomes: a test case for predicting lifestyles and emergence of pathogens.</title>
        <authorList>
            <person name="Haridas S."/>
            <person name="Albert R."/>
            <person name="Binder M."/>
            <person name="Bloem J."/>
            <person name="Labutti K."/>
            <person name="Salamov A."/>
            <person name="Andreopoulos B."/>
            <person name="Baker S."/>
            <person name="Barry K."/>
            <person name="Bills G."/>
            <person name="Bluhm B."/>
            <person name="Cannon C."/>
            <person name="Castanera R."/>
            <person name="Culley D."/>
            <person name="Daum C."/>
            <person name="Ezra D."/>
            <person name="Gonzalez J."/>
            <person name="Henrissat B."/>
            <person name="Kuo A."/>
            <person name="Liang C."/>
            <person name="Lipzen A."/>
            <person name="Lutzoni F."/>
            <person name="Magnuson J."/>
            <person name="Mondo S."/>
            <person name="Nolan M."/>
            <person name="Ohm R."/>
            <person name="Pangilinan J."/>
            <person name="Park H.-J."/>
            <person name="Ramirez L."/>
            <person name="Alfaro M."/>
            <person name="Sun H."/>
            <person name="Tritt A."/>
            <person name="Yoshinaga Y."/>
            <person name="Zwiers L.-H."/>
            <person name="Turgeon B."/>
            <person name="Goodwin S."/>
            <person name="Spatafora J."/>
            <person name="Crous P."/>
            <person name="Grigoriev I."/>
        </authorList>
    </citation>
    <scope>NUCLEOTIDE SEQUENCE</scope>
    <source>
        <strain evidence="2">CBS 379.55</strain>
    </source>
</reference>
<feature type="non-terminal residue" evidence="2">
    <location>
        <position position="240"/>
    </location>
</feature>
<protein>
    <submittedName>
        <fullName evidence="2">Uncharacterized protein</fullName>
    </submittedName>
</protein>